<reference evidence="1 2" key="1">
    <citation type="submission" date="2021-01" db="EMBL/GenBank/DDBJ databases">
        <title>Whole genome shotgun sequence of Actinoplanes durhamensis NBRC 14914.</title>
        <authorList>
            <person name="Komaki H."/>
            <person name="Tamura T."/>
        </authorList>
    </citation>
    <scope>NUCLEOTIDE SEQUENCE [LARGE SCALE GENOMIC DNA]</scope>
    <source>
        <strain evidence="1 2">NBRC 14914</strain>
    </source>
</reference>
<accession>A0ABQ3Z4X5</accession>
<dbReference type="Proteomes" id="UP000637628">
    <property type="component" value="Unassembled WGS sequence"/>
</dbReference>
<comment type="caution">
    <text evidence="1">The sequence shown here is derived from an EMBL/GenBank/DDBJ whole genome shotgun (WGS) entry which is preliminary data.</text>
</comment>
<proteinExistence type="predicted"/>
<evidence type="ECO:0000313" key="2">
    <source>
        <dbReference type="Proteomes" id="UP000637628"/>
    </source>
</evidence>
<sequence length="90" mass="10103">MLLVAIVEMVPGRSEEGRHYENEVLKLLARHGATVERRTRSTDGTAEVHLIRFQAREGFESFMADQDRATLREKAGPAAPTTRVIEVLDV</sequence>
<keyword evidence="2" id="KW-1185">Reference proteome</keyword>
<organism evidence="1 2">
    <name type="scientific">Paractinoplanes durhamensis</name>
    <dbReference type="NCBI Taxonomy" id="113563"/>
    <lineage>
        <taxon>Bacteria</taxon>
        <taxon>Bacillati</taxon>
        <taxon>Actinomycetota</taxon>
        <taxon>Actinomycetes</taxon>
        <taxon>Micromonosporales</taxon>
        <taxon>Micromonosporaceae</taxon>
        <taxon>Paractinoplanes</taxon>
    </lineage>
</organism>
<evidence type="ECO:0000313" key="1">
    <source>
        <dbReference type="EMBL" id="GIE04887.1"/>
    </source>
</evidence>
<name>A0ABQ3Z4X5_9ACTN</name>
<dbReference type="EMBL" id="BOML01000050">
    <property type="protein sequence ID" value="GIE04887.1"/>
    <property type="molecule type" value="Genomic_DNA"/>
</dbReference>
<dbReference type="RefSeq" id="WP_203732001.1">
    <property type="nucleotide sequence ID" value="NZ_BAAATX010000037.1"/>
</dbReference>
<evidence type="ECO:0008006" key="3">
    <source>
        <dbReference type="Google" id="ProtNLM"/>
    </source>
</evidence>
<protein>
    <recommendedName>
        <fullName evidence="3">DUF1330 domain-containing protein</fullName>
    </recommendedName>
</protein>
<gene>
    <name evidence="1" type="ORF">Adu01nite_62370</name>
</gene>